<feature type="compositionally biased region" description="Basic and acidic residues" evidence="1">
    <location>
        <begin position="28"/>
        <end position="58"/>
    </location>
</feature>
<sequence>MADVPAGHGGEETPGGRWTGLRPGGRQRGKELGEEEGKGGGKEGGREGGEDGGKDVARKYPLQPPGASLPFMVTRDMRRALIEDMNYSRKEVDRMKPEQAWAVIQSGVKKAPKPRRLAPYPPLDLAPVLDREEEGGEEGGKEGEVIEVSSSSA</sequence>
<evidence type="ECO:0000313" key="2">
    <source>
        <dbReference type="EMBL" id="EWM28455.1"/>
    </source>
</evidence>
<gene>
    <name evidence="2" type="ORF">Naga_100710g3</name>
</gene>
<dbReference type="Proteomes" id="UP000019335">
    <property type="component" value="Chromosome 4"/>
</dbReference>
<dbReference type="EMBL" id="AZIL01000293">
    <property type="protein sequence ID" value="EWM28455.1"/>
    <property type="molecule type" value="Genomic_DNA"/>
</dbReference>
<accession>W7TMY8</accession>
<evidence type="ECO:0000313" key="3">
    <source>
        <dbReference type="Proteomes" id="UP000019335"/>
    </source>
</evidence>
<dbReference type="OrthoDB" id="44380at2759"/>
<feature type="region of interest" description="Disordered" evidence="1">
    <location>
        <begin position="1"/>
        <end position="71"/>
    </location>
</feature>
<protein>
    <submittedName>
        <fullName evidence="2">Uncharacterized protein</fullName>
    </submittedName>
</protein>
<proteinExistence type="predicted"/>
<feature type="region of interest" description="Disordered" evidence="1">
    <location>
        <begin position="108"/>
        <end position="153"/>
    </location>
</feature>
<name>W7TMY8_9STRA</name>
<reference evidence="2 3" key="1">
    <citation type="journal article" date="2014" name="Mol. Plant">
        <title>Chromosome Scale Genome Assembly and Transcriptome Profiling of Nannochloropsis gaditana in Nitrogen Depletion.</title>
        <authorList>
            <person name="Corteggiani Carpinelli E."/>
            <person name="Telatin A."/>
            <person name="Vitulo N."/>
            <person name="Forcato C."/>
            <person name="D'Angelo M."/>
            <person name="Schiavon R."/>
            <person name="Vezzi A."/>
            <person name="Giacometti G.M."/>
            <person name="Morosinotto T."/>
            <person name="Valle G."/>
        </authorList>
    </citation>
    <scope>NUCLEOTIDE SEQUENCE [LARGE SCALE GENOMIC DNA]</scope>
    <source>
        <strain evidence="2 3">B-31</strain>
    </source>
</reference>
<keyword evidence="3" id="KW-1185">Reference proteome</keyword>
<evidence type="ECO:0000256" key="1">
    <source>
        <dbReference type="SAM" id="MobiDB-lite"/>
    </source>
</evidence>
<dbReference type="AlphaFoldDB" id="W7TMY8"/>
<comment type="caution">
    <text evidence="2">The sequence shown here is derived from an EMBL/GenBank/DDBJ whole genome shotgun (WGS) entry which is preliminary data.</text>
</comment>
<organism evidence="2 3">
    <name type="scientific">Nannochloropsis gaditana</name>
    <dbReference type="NCBI Taxonomy" id="72520"/>
    <lineage>
        <taxon>Eukaryota</taxon>
        <taxon>Sar</taxon>
        <taxon>Stramenopiles</taxon>
        <taxon>Ochrophyta</taxon>
        <taxon>Eustigmatophyceae</taxon>
        <taxon>Eustigmatales</taxon>
        <taxon>Monodopsidaceae</taxon>
        <taxon>Nannochloropsis</taxon>
    </lineage>
</organism>